<sequence length="66" mass="7700">MIEYQLIQHRGAELRREAEHVRLVRQARTARTAARTARQHRGVLARLARGVRRPVARRYSAQPVEC</sequence>
<evidence type="ECO:0000313" key="2">
    <source>
        <dbReference type="Proteomes" id="UP001500305"/>
    </source>
</evidence>
<dbReference type="RefSeq" id="WP_344640140.1">
    <property type="nucleotide sequence ID" value="NZ_BAAATR010000040.1"/>
</dbReference>
<reference evidence="1 2" key="1">
    <citation type="journal article" date="2019" name="Int. J. Syst. Evol. Microbiol.">
        <title>The Global Catalogue of Microorganisms (GCM) 10K type strain sequencing project: providing services to taxonomists for standard genome sequencing and annotation.</title>
        <authorList>
            <consortium name="The Broad Institute Genomics Platform"/>
            <consortium name="The Broad Institute Genome Sequencing Center for Infectious Disease"/>
            <person name="Wu L."/>
            <person name="Ma J."/>
        </authorList>
    </citation>
    <scope>NUCLEOTIDE SEQUENCE [LARGE SCALE GENOMIC DNA]</scope>
    <source>
        <strain evidence="1 2">JCM 7356</strain>
    </source>
</reference>
<organism evidence="1 2">
    <name type="scientific">Kitasatospora cystarginea</name>
    <dbReference type="NCBI Taxonomy" id="58350"/>
    <lineage>
        <taxon>Bacteria</taxon>
        <taxon>Bacillati</taxon>
        <taxon>Actinomycetota</taxon>
        <taxon>Actinomycetes</taxon>
        <taxon>Kitasatosporales</taxon>
        <taxon>Streptomycetaceae</taxon>
        <taxon>Kitasatospora</taxon>
    </lineage>
</organism>
<evidence type="ECO:0000313" key="1">
    <source>
        <dbReference type="EMBL" id="GAA2270321.1"/>
    </source>
</evidence>
<dbReference type="EMBL" id="BAAATR010000040">
    <property type="protein sequence ID" value="GAA2270321.1"/>
    <property type="molecule type" value="Genomic_DNA"/>
</dbReference>
<name>A0ABN3ETG3_9ACTN</name>
<dbReference type="Proteomes" id="UP001500305">
    <property type="component" value="Unassembled WGS sequence"/>
</dbReference>
<protein>
    <submittedName>
        <fullName evidence="1">Uncharacterized protein</fullName>
    </submittedName>
</protein>
<comment type="caution">
    <text evidence="1">The sequence shown here is derived from an EMBL/GenBank/DDBJ whole genome shotgun (WGS) entry which is preliminary data.</text>
</comment>
<accession>A0ABN3ETG3</accession>
<proteinExistence type="predicted"/>
<keyword evidence="2" id="KW-1185">Reference proteome</keyword>
<gene>
    <name evidence="1" type="ORF">GCM10010430_65030</name>
</gene>